<evidence type="ECO:0000313" key="2">
    <source>
        <dbReference type="Proteomes" id="UP000006729"/>
    </source>
</evidence>
<dbReference type="Proteomes" id="UP000006729">
    <property type="component" value="Chromosome 3"/>
</dbReference>
<dbReference type="HOGENOM" id="CLU_2675676_0_0_1"/>
<reference evidence="1 2" key="1">
    <citation type="journal article" date="2006" name="Science">
        <title>The genome of black cottonwood, Populus trichocarpa (Torr. &amp; Gray).</title>
        <authorList>
            <person name="Tuskan G.A."/>
            <person name="Difazio S."/>
            <person name="Jansson S."/>
            <person name="Bohlmann J."/>
            <person name="Grigoriev I."/>
            <person name="Hellsten U."/>
            <person name="Putnam N."/>
            <person name="Ralph S."/>
            <person name="Rombauts S."/>
            <person name="Salamov A."/>
            <person name="Schein J."/>
            <person name="Sterck L."/>
            <person name="Aerts A."/>
            <person name="Bhalerao R.R."/>
            <person name="Bhalerao R.P."/>
            <person name="Blaudez D."/>
            <person name="Boerjan W."/>
            <person name="Brun A."/>
            <person name="Brunner A."/>
            <person name="Busov V."/>
            <person name="Campbell M."/>
            <person name="Carlson J."/>
            <person name="Chalot M."/>
            <person name="Chapman J."/>
            <person name="Chen G.L."/>
            <person name="Cooper D."/>
            <person name="Coutinho P.M."/>
            <person name="Couturier J."/>
            <person name="Covert S."/>
            <person name="Cronk Q."/>
            <person name="Cunningham R."/>
            <person name="Davis J."/>
            <person name="Degroeve S."/>
            <person name="Dejardin A."/>
            <person name="Depamphilis C."/>
            <person name="Detter J."/>
            <person name="Dirks B."/>
            <person name="Dubchak I."/>
            <person name="Duplessis S."/>
            <person name="Ehlting J."/>
            <person name="Ellis B."/>
            <person name="Gendler K."/>
            <person name="Goodstein D."/>
            <person name="Gribskov M."/>
            <person name="Grimwood J."/>
            <person name="Groover A."/>
            <person name="Gunter L."/>
            <person name="Hamberger B."/>
            <person name="Heinze B."/>
            <person name="Helariutta Y."/>
            <person name="Henrissat B."/>
            <person name="Holligan D."/>
            <person name="Holt R."/>
            <person name="Huang W."/>
            <person name="Islam-Faridi N."/>
            <person name="Jones S."/>
            <person name="Jones-Rhoades M."/>
            <person name="Jorgensen R."/>
            <person name="Joshi C."/>
            <person name="Kangasjarvi J."/>
            <person name="Karlsson J."/>
            <person name="Kelleher C."/>
            <person name="Kirkpatrick R."/>
            <person name="Kirst M."/>
            <person name="Kohler A."/>
            <person name="Kalluri U."/>
            <person name="Larimer F."/>
            <person name="Leebens-Mack J."/>
            <person name="Leple J.C."/>
            <person name="Locascio P."/>
            <person name="Lou Y."/>
            <person name="Lucas S."/>
            <person name="Martin F."/>
            <person name="Montanini B."/>
            <person name="Napoli C."/>
            <person name="Nelson D.R."/>
            <person name="Nelson C."/>
            <person name="Nieminen K."/>
            <person name="Nilsson O."/>
            <person name="Pereda V."/>
            <person name="Peter G."/>
            <person name="Philippe R."/>
            <person name="Pilate G."/>
            <person name="Poliakov A."/>
            <person name="Razumovskaya J."/>
            <person name="Richardson P."/>
            <person name="Rinaldi C."/>
            <person name="Ritland K."/>
            <person name="Rouze P."/>
            <person name="Ryaboy D."/>
            <person name="Schmutz J."/>
            <person name="Schrader J."/>
            <person name="Segerman B."/>
            <person name="Shin H."/>
            <person name="Siddiqui A."/>
            <person name="Sterky F."/>
            <person name="Terry A."/>
            <person name="Tsai C.J."/>
            <person name="Uberbacher E."/>
            <person name="Unneberg P."/>
            <person name="Vahala J."/>
            <person name="Wall K."/>
            <person name="Wessler S."/>
            <person name="Yang G."/>
            <person name="Yin T."/>
            <person name="Douglas C."/>
            <person name="Marra M."/>
            <person name="Sandberg G."/>
            <person name="Van de Peer Y."/>
            <person name="Rokhsar D."/>
        </authorList>
    </citation>
    <scope>NUCLEOTIDE SEQUENCE [LARGE SCALE GENOMIC DNA]</scope>
    <source>
        <strain evidence="2">cv. Nisqually</strain>
    </source>
</reference>
<keyword evidence="2" id="KW-1185">Reference proteome</keyword>
<name>U5GJG2_POPTR</name>
<accession>U5GJG2</accession>
<dbReference type="AlphaFoldDB" id="U5GJG2"/>
<organism evidence="1 2">
    <name type="scientific">Populus trichocarpa</name>
    <name type="common">Western balsam poplar</name>
    <name type="synonym">Populus balsamifera subsp. trichocarpa</name>
    <dbReference type="NCBI Taxonomy" id="3694"/>
    <lineage>
        <taxon>Eukaryota</taxon>
        <taxon>Viridiplantae</taxon>
        <taxon>Streptophyta</taxon>
        <taxon>Embryophyta</taxon>
        <taxon>Tracheophyta</taxon>
        <taxon>Spermatophyta</taxon>
        <taxon>Magnoliopsida</taxon>
        <taxon>eudicotyledons</taxon>
        <taxon>Gunneridae</taxon>
        <taxon>Pentapetalae</taxon>
        <taxon>rosids</taxon>
        <taxon>fabids</taxon>
        <taxon>Malpighiales</taxon>
        <taxon>Salicaceae</taxon>
        <taxon>Saliceae</taxon>
        <taxon>Populus</taxon>
    </lineage>
</organism>
<sequence>MESLFSLFCPILVRVSKVDEQSKLDLKKVKFWEVTSTVLRYLHLHYSSTRLIKNRRLVNGPNLCRFMNAYVGPDS</sequence>
<evidence type="ECO:0000313" key="1">
    <source>
        <dbReference type="EMBL" id="PNT45707.1"/>
    </source>
</evidence>
<protein>
    <submittedName>
        <fullName evidence="1">Uncharacterized protein</fullName>
    </submittedName>
</protein>
<gene>
    <name evidence="1" type="ORF">POPTR_003G150900</name>
</gene>
<dbReference type="EMBL" id="CM009292">
    <property type="protein sequence ID" value="PNT45707.1"/>
    <property type="molecule type" value="Genomic_DNA"/>
</dbReference>
<proteinExistence type="predicted"/>
<dbReference type="InParanoid" id="U5GJG2"/>